<dbReference type="STRING" id="315358.SERIO_v1c02710"/>
<organism evidence="1 2">
    <name type="scientific">Spiroplasma eriocheiris</name>
    <dbReference type="NCBI Taxonomy" id="315358"/>
    <lineage>
        <taxon>Bacteria</taxon>
        <taxon>Bacillati</taxon>
        <taxon>Mycoplasmatota</taxon>
        <taxon>Mollicutes</taxon>
        <taxon>Entomoplasmatales</taxon>
        <taxon>Spiroplasmataceae</taxon>
        <taxon>Spiroplasma</taxon>
    </lineage>
</organism>
<accession>A0A0H3XHN6</accession>
<reference evidence="2" key="2">
    <citation type="submission" date="2015-06" db="EMBL/GenBank/DDBJ databases">
        <title>Complete genome sequence of Spiroplasma eriocheiris TDA-040725-5 (DSM 21848).</title>
        <authorList>
            <person name="Lo W.-S."/>
            <person name="Kuo C.-H."/>
        </authorList>
    </citation>
    <scope>NUCLEOTIDE SEQUENCE [LARGE SCALE GENOMIC DNA]</scope>
    <source>
        <strain evidence="2">TDA-040725-5</strain>
    </source>
</reference>
<name>A0A0H3XHN6_9MOLU</name>
<keyword evidence="2" id="KW-1185">Reference proteome</keyword>
<dbReference type="Proteomes" id="UP000035661">
    <property type="component" value="Chromosome"/>
</dbReference>
<dbReference type="AlphaFoldDB" id="A0A0H3XHN6"/>
<protein>
    <submittedName>
        <fullName evidence="1">Uncharacterized protein</fullName>
    </submittedName>
</protein>
<gene>
    <name evidence="1" type="ORF">SERIO_v1c02710</name>
</gene>
<reference evidence="1 2" key="1">
    <citation type="journal article" date="2015" name="Genome Biol. Evol.">
        <title>Found and Lost: The Fates of Horizontally Acquired Genes in Arthropod-Symbiotic Spiroplasma.</title>
        <authorList>
            <person name="Lo W.S."/>
            <person name="Gasparich G.E."/>
            <person name="Kuo C.H."/>
        </authorList>
    </citation>
    <scope>NUCLEOTIDE SEQUENCE [LARGE SCALE GENOMIC DNA]</scope>
    <source>
        <strain evidence="2">TDA-040725-5</strain>
    </source>
</reference>
<evidence type="ECO:0000313" key="1">
    <source>
        <dbReference type="EMBL" id="AKM53855.1"/>
    </source>
</evidence>
<dbReference type="RefSeq" id="WP_047791124.1">
    <property type="nucleotide sequence ID" value="NZ_CP011856.1"/>
</dbReference>
<dbReference type="KEGG" id="seri:SERIO_v1c02710"/>
<proteinExistence type="predicted"/>
<evidence type="ECO:0000313" key="2">
    <source>
        <dbReference type="Proteomes" id="UP000035661"/>
    </source>
</evidence>
<dbReference type="PATRIC" id="fig|743698.3.peg.273"/>
<dbReference type="EMBL" id="CP011856">
    <property type="protein sequence ID" value="AKM53855.1"/>
    <property type="molecule type" value="Genomic_DNA"/>
</dbReference>
<sequence length="384" mass="45247">MWNGKATINLTVHNSGQKIKTFDKSIVNVNQVNNHQYVLTSDDIIYDANNDWEQVLTLSSQVMQMDVSNINGTQELYGFTKDNNLFFIGKNKKVISRIFKPNGMYFTKTIKKTLLIPFDLNNIYYKRLFFLILTTDGFLYQLVFYPHYNTFHVVKEIDSLTIMPEEVNDIYYNPLSNSVDVYYQTNFISFPIKLDFNIERDVKIEHIQISNDFKFAKIFYKNGLEIKVIKSAKSNLVDGFIIIANKIRREFIFRLNYVDILNIIMDDSDSNKIKYILARNYDETLKKDNIQLLKINDDISTDNLGDHYEVVLENLTNNFFEDANGHLYVFGKQNNGLTPLYSSQNDWQQPITYFNEEFLNYQVQFAKTTLDNFYLYTKNSVYKF</sequence>